<sequence>MNYTIFDTPVLNILLRWFSLIALRIAGWRTHGRLPATPKFVLVGAPHTSNWDLPCALFIILVLRGKICWLGKESLFRRPHRGFFKWLGGIPIDRSKSKNVVAQSIQQFNQNKTMILTIAPEGTRSRVKKWKTGFYHIAKGANVPIALGFLDYRRKLGGIGPFIYPTGNIEADMKTIRAFYDGITGKFPEKSMI</sequence>
<dbReference type="SUPFAM" id="SSF69593">
    <property type="entry name" value="Glycerol-3-phosphate (1)-acyltransferase"/>
    <property type="match status" value="1"/>
</dbReference>
<evidence type="ECO:0000313" key="6">
    <source>
        <dbReference type="Proteomes" id="UP000605201"/>
    </source>
</evidence>
<protein>
    <submittedName>
        <fullName evidence="5">Lysophospholipid acyltransferase family protein</fullName>
    </submittedName>
</protein>
<comment type="caution">
    <text evidence="5">The sequence shown here is derived from an EMBL/GenBank/DDBJ whole genome shotgun (WGS) entry which is preliminary data.</text>
</comment>
<proteinExistence type="predicted"/>
<evidence type="ECO:0000259" key="4">
    <source>
        <dbReference type="SMART" id="SM00563"/>
    </source>
</evidence>
<keyword evidence="3 5" id="KW-0012">Acyltransferase</keyword>
<dbReference type="CDD" id="cd07988">
    <property type="entry name" value="LPLAT_ABO13168-like"/>
    <property type="match status" value="1"/>
</dbReference>
<reference evidence="5 6" key="1">
    <citation type="submission" date="2020-08" db="EMBL/GenBank/DDBJ databases">
        <title>Bridging the membrane lipid divide: bacteria of the FCB group superphylum have the potential to synthesize archaeal ether lipids.</title>
        <authorList>
            <person name="Villanueva L."/>
            <person name="Von Meijenfeldt F.A.B."/>
            <person name="Westbye A.B."/>
            <person name="Yadav S."/>
            <person name="Hopmans E.C."/>
            <person name="Dutilh B.E."/>
            <person name="Sinninghe Damste J.S."/>
        </authorList>
    </citation>
    <scope>NUCLEOTIDE SEQUENCE [LARGE SCALE GENOMIC DNA]</scope>
    <source>
        <strain evidence="5">NIOZ-UU17</strain>
    </source>
</reference>
<accession>A0A8J6P2W0</accession>
<dbReference type="GO" id="GO:0003841">
    <property type="term" value="F:1-acylglycerol-3-phosphate O-acyltransferase activity"/>
    <property type="evidence" value="ECO:0007669"/>
    <property type="project" value="TreeGrafter"/>
</dbReference>
<organism evidence="5 6">
    <name type="scientific">Candidatus Desulfatibia vada</name>
    <dbReference type="NCBI Taxonomy" id="2841696"/>
    <lineage>
        <taxon>Bacteria</taxon>
        <taxon>Pseudomonadati</taxon>
        <taxon>Thermodesulfobacteriota</taxon>
        <taxon>Desulfobacteria</taxon>
        <taxon>Desulfobacterales</taxon>
        <taxon>Desulfobacterales incertae sedis</taxon>
        <taxon>Candidatus Desulfatibia</taxon>
    </lineage>
</organism>
<feature type="domain" description="Phospholipid/glycerol acyltransferase" evidence="4">
    <location>
        <begin position="41"/>
        <end position="150"/>
    </location>
</feature>
<dbReference type="InterPro" id="IPR002123">
    <property type="entry name" value="Plipid/glycerol_acylTrfase"/>
</dbReference>
<dbReference type="PANTHER" id="PTHR10434">
    <property type="entry name" value="1-ACYL-SN-GLYCEROL-3-PHOSPHATE ACYLTRANSFERASE"/>
    <property type="match status" value="1"/>
</dbReference>
<dbReference type="Proteomes" id="UP000605201">
    <property type="component" value="Unassembled WGS sequence"/>
</dbReference>
<dbReference type="PANTHER" id="PTHR10434:SF9">
    <property type="entry name" value="PHOSPHOLIPID_GLYCEROL ACYLTRANSFERASE DOMAIN-CONTAINING PROTEIN"/>
    <property type="match status" value="1"/>
</dbReference>
<dbReference type="Pfam" id="PF01553">
    <property type="entry name" value="Acyltransferase"/>
    <property type="match status" value="1"/>
</dbReference>
<dbReference type="GO" id="GO:0006654">
    <property type="term" value="P:phosphatidic acid biosynthetic process"/>
    <property type="evidence" value="ECO:0007669"/>
    <property type="project" value="TreeGrafter"/>
</dbReference>
<dbReference type="AlphaFoldDB" id="A0A8J6P2W0"/>
<name>A0A8J6P2W0_9BACT</name>
<evidence type="ECO:0000256" key="3">
    <source>
        <dbReference type="ARBA" id="ARBA00023315"/>
    </source>
</evidence>
<dbReference type="SMART" id="SM00563">
    <property type="entry name" value="PlsC"/>
    <property type="match status" value="1"/>
</dbReference>
<comment type="pathway">
    <text evidence="1">Lipid metabolism.</text>
</comment>
<keyword evidence="2" id="KW-0808">Transferase</keyword>
<evidence type="ECO:0000256" key="2">
    <source>
        <dbReference type="ARBA" id="ARBA00022679"/>
    </source>
</evidence>
<evidence type="ECO:0000313" key="5">
    <source>
        <dbReference type="EMBL" id="MBC8432332.1"/>
    </source>
</evidence>
<dbReference type="EMBL" id="JACNIG010000217">
    <property type="protein sequence ID" value="MBC8432332.1"/>
    <property type="molecule type" value="Genomic_DNA"/>
</dbReference>
<evidence type="ECO:0000256" key="1">
    <source>
        <dbReference type="ARBA" id="ARBA00005189"/>
    </source>
</evidence>
<gene>
    <name evidence="5" type="ORF">H8D96_10480</name>
</gene>